<evidence type="ECO:0000313" key="1">
    <source>
        <dbReference type="EMBL" id="MBD2700677.1"/>
    </source>
</evidence>
<dbReference type="Proteomes" id="UP000598820">
    <property type="component" value="Unassembled WGS sequence"/>
</dbReference>
<organism evidence="1 2">
    <name type="scientific">Spirosoma profusum</name>
    <dbReference type="NCBI Taxonomy" id="2771354"/>
    <lineage>
        <taxon>Bacteria</taxon>
        <taxon>Pseudomonadati</taxon>
        <taxon>Bacteroidota</taxon>
        <taxon>Cytophagia</taxon>
        <taxon>Cytophagales</taxon>
        <taxon>Cytophagaceae</taxon>
        <taxon>Spirosoma</taxon>
    </lineage>
</organism>
<dbReference type="RefSeq" id="WP_190886532.1">
    <property type="nucleotide sequence ID" value="NZ_JACWZY010000005.1"/>
</dbReference>
<proteinExistence type="predicted"/>
<sequence>MCTVPVLFIIFNKIEETKKVFETIRLYKPDQLFIAADGPRLTVDGENLTCSAIRSWIIDNIDWACDVHTLFREQNIGCGRGPSEAITWFFNHVEEGIILEDDCLPNQSFFTFCHELLSKYRHNQAISAISGNNFQPVQPMDISSDYYFSIFPSSWGWATWRRAWQGFDFNLSSWDKFKTASALKFIFSEQKYYLWWKHRFDWMYKDQPQDMWDFQFHYHSMMNRQLAIIPNANLVSNIGHGASGTHFQDPNAVIASLPTYDLSFPLNHPSRIARNYNADVYIQKLLFGEVEVVSLYKRFKRIVKQVI</sequence>
<dbReference type="EMBL" id="JACWZY010000005">
    <property type="protein sequence ID" value="MBD2700677.1"/>
    <property type="molecule type" value="Genomic_DNA"/>
</dbReference>
<dbReference type="AlphaFoldDB" id="A0A927ATN4"/>
<dbReference type="SUPFAM" id="SSF53448">
    <property type="entry name" value="Nucleotide-diphospho-sugar transferases"/>
    <property type="match status" value="1"/>
</dbReference>
<protein>
    <submittedName>
        <fullName evidence="1">Nucleotide-diphospho-sugar transferase</fullName>
    </submittedName>
</protein>
<dbReference type="InterPro" id="IPR029044">
    <property type="entry name" value="Nucleotide-diphossugar_trans"/>
</dbReference>
<accession>A0A927ATN4</accession>
<reference evidence="1" key="1">
    <citation type="submission" date="2020-09" db="EMBL/GenBank/DDBJ databases">
        <authorList>
            <person name="Kim M.K."/>
        </authorList>
    </citation>
    <scope>NUCLEOTIDE SEQUENCE</scope>
    <source>
        <strain evidence="1">BT702</strain>
    </source>
</reference>
<keyword evidence="1" id="KW-0808">Transferase</keyword>
<dbReference type="GO" id="GO:0016740">
    <property type="term" value="F:transferase activity"/>
    <property type="evidence" value="ECO:0007669"/>
    <property type="project" value="UniProtKB-KW"/>
</dbReference>
<dbReference type="Gene3D" id="3.90.550.10">
    <property type="entry name" value="Spore Coat Polysaccharide Biosynthesis Protein SpsA, Chain A"/>
    <property type="match status" value="1"/>
</dbReference>
<keyword evidence="2" id="KW-1185">Reference proteome</keyword>
<gene>
    <name evidence="1" type="ORF">IC229_08520</name>
</gene>
<comment type="caution">
    <text evidence="1">The sequence shown here is derived from an EMBL/GenBank/DDBJ whole genome shotgun (WGS) entry which is preliminary data.</text>
</comment>
<evidence type="ECO:0000313" key="2">
    <source>
        <dbReference type="Proteomes" id="UP000598820"/>
    </source>
</evidence>
<name>A0A927ATN4_9BACT</name>